<evidence type="ECO:0000313" key="6">
    <source>
        <dbReference type="EMBL" id="SBS33512.1"/>
    </source>
</evidence>
<dbReference type="EMBL" id="FLOC01000015">
    <property type="protein sequence ID" value="SBS33512.1"/>
    <property type="molecule type" value="Genomic_DNA"/>
</dbReference>
<dbReference type="OrthoDB" id="370626at2"/>
<dbReference type="InterPro" id="IPR039262">
    <property type="entry name" value="DTWD2/TAPT"/>
</dbReference>
<evidence type="ECO:0000256" key="4">
    <source>
        <dbReference type="ARBA" id="ARBA00022694"/>
    </source>
</evidence>
<reference evidence="6 7" key="1">
    <citation type="submission" date="2016-06" db="EMBL/GenBank/DDBJ databases">
        <authorList>
            <person name="Kjaerup R.B."/>
            <person name="Dalgaard T.S."/>
            <person name="Juul-Madsen H.R."/>
        </authorList>
    </citation>
    <scope>NUCLEOTIDE SEQUENCE [LARGE SCALE GENOMIC DNA]</scope>
    <source>
        <strain evidence="6 7">CECT 5080</strain>
    </source>
</reference>
<dbReference type="GO" id="GO:0016432">
    <property type="term" value="F:tRNA-uridine aminocarboxypropyltransferase activity"/>
    <property type="evidence" value="ECO:0007669"/>
    <property type="project" value="UniProtKB-EC"/>
</dbReference>
<keyword evidence="4" id="KW-0819">tRNA processing</keyword>
<keyword evidence="3" id="KW-0949">S-adenosyl-L-methionine</keyword>
<accession>A0A1A8TKM4</accession>
<feature type="domain" description="DTW" evidence="5">
    <location>
        <begin position="32"/>
        <end position="226"/>
    </location>
</feature>
<proteinExistence type="predicted"/>
<dbReference type="EC" id="2.5.1.25" evidence="1"/>
<gene>
    <name evidence="6" type="ORF">MAQ5080_02603</name>
</gene>
<dbReference type="PANTHER" id="PTHR21392">
    <property type="entry name" value="TRNA-URIDINE AMINOCARBOXYPROPYLTRANSFERASE 2"/>
    <property type="match status" value="1"/>
</dbReference>
<evidence type="ECO:0000256" key="3">
    <source>
        <dbReference type="ARBA" id="ARBA00022691"/>
    </source>
</evidence>
<dbReference type="RefSeq" id="WP_067211212.1">
    <property type="nucleotide sequence ID" value="NZ_FLOC01000015.1"/>
</dbReference>
<evidence type="ECO:0000259" key="5">
    <source>
        <dbReference type="SMART" id="SM01144"/>
    </source>
</evidence>
<dbReference type="PANTHER" id="PTHR21392:SF1">
    <property type="entry name" value="TRNA-URIDINE AMINOCARBOXYPROPYLTRANSFERASE"/>
    <property type="match status" value="1"/>
</dbReference>
<keyword evidence="7" id="KW-1185">Reference proteome</keyword>
<protein>
    <recommendedName>
        <fullName evidence="1">tRNA-uridine aminocarboxypropyltransferase</fullName>
        <ecNumber evidence="1">2.5.1.25</ecNumber>
    </recommendedName>
</protein>
<dbReference type="SMART" id="SM01144">
    <property type="entry name" value="DTW"/>
    <property type="match status" value="1"/>
</dbReference>
<dbReference type="AlphaFoldDB" id="A0A1A8TKM4"/>
<dbReference type="Proteomes" id="UP000092627">
    <property type="component" value="Unassembled WGS sequence"/>
</dbReference>
<evidence type="ECO:0000256" key="2">
    <source>
        <dbReference type="ARBA" id="ARBA00022679"/>
    </source>
</evidence>
<name>A0A1A8TKM4_9GAMM</name>
<dbReference type="GO" id="GO:0008033">
    <property type="term" value="P:tRNA processing"/>
    <property type="evidence" value="ECO:0007669"/>
    <property type="project" value="UniProtKB-KW"/>
</dbReference>
<dbReference type="STRING" id="295068.MAQ5080_02603"/>
<evidence type="ECO:0000256" key="1">
    <source>
        <dbReference type="ARBA" id="ARBA00012386"/>
    </source>
</evidence>
<dbReference type="InterPro" id="IPR005636">
    <property type="entry name" value="DTW"/>
</dbReference>
<organism evidence="6 7">
    <name type="scientific">Marinomonas aquimarina</name>
    <dbReference type="NCBI Taxonomy" id="295068"/>
    <lineage>
        <taxon>Bacteria</taxon>
        <taxon>Pseudomonadati</taxon>
        <taxon>Pseudomonadota</taxon>
        <taxon>Gammaproteobacteria</taxon>
        <taxon>Oceanospirillales</taxon>
        <taxon>Oceanospirillaceae</taxon>
        <taxon>Marinomonas</taxon>
    </lineage>
</organism>
<evidence type="ECO:0000313" key="7">
    <source>
        <dbReference type="Proteomes" id="UP000092627"/>
    </source>
</evidence>
<sequence length="234" mass="26836">MTTLKHPPHCVDRLRTQAKQDSRREFVARGANAQRCPSCLMASFACFCDQRQAQTSPVHFTLLYHYTEIHKPTNSGRLIADLFPKQTEAYIWSRTEPEPLLLERLKAHQGRNVILFPGTDKREAAGTHLTELPPQDSPLNIIVLDATWRLASKMLHQSRWLDSIPTFAIHDEAIRSFKVRHAKHDNQFATAEVAAMLLAQADATEQSQALAQYYQTFNDHSMWSRRRQHSPKPT</sequence>
<dbReference type="Pfam" id="PF03942">
    <property type="entry name" value="DTW"/>
    <property type="match status" value="1"/>
</dbReference>
<keyword evidence="2" id="KW-0808">Transferase</keyword>